<dbReference type="Proteomes" id="UP001329313">
    <property type="component" value="Chromosome"/>
</dbReference>
<comment type="subcellular location">
    <subcellularLocation>
        <location evidence="1">Cell membrane</location>
        <topology evidence="1">Multi-pass membrane protein</topology>
    </subcellularLocation>
</comment>
<dbReference type="PANTHER" id="PTHR35007:SF2">
    <property type="entry name" value="PILUS ASSEMBLE PROTEIN"/>
    <property type="match status" value="1"/>
</dbReference>
<keyword evidence="9" id="KW-1185">Reference proteome</keyword>
<feature type="transmembrane region" description="Helical" evidence="6">
    <location>
        <begin position="140"/>
        <end position="160"/>
    </location>
</feature>
<dbReference type="AlphaFoldDB" id="A0AAU0MDT6"/>
<proteinExistence type="predicted"/>
<gene>
    <name evidence="8" type="ORF">RYJ27_07575</name>
</gene>
<evidence type="ECO:0000256" key="3">
    <source>
        <dbReference type="ARBA" id="ARBA00022692"/>
    </source>
</evidence>
<name>A0AAU0MDT6_9MICO</name>
<dbReference type="RefSeq" id="WP_330169727.1">
    <property type="nucleotide sequence ID" value="NZ_CP137080.1"/>
</dbReference>
<dbReference type="KEGG" id="mliy:RYJ27_07575"/>
<evidence type="ECO:0000259" key="7">
    <source>
        <dbReference type="Pfam" id="PF00482"/>
    </source>
</evidence>
<evidence type="ECO:0000256" key="5">
    <source>
        <dbReference type="ARBA" id="ARBA00023136"/>
    </source>
</evidence>
<keyword evidence="5 6" id="KW-0472">Membrane</keyword>
<dbReference type="InterPro" id="IPR018076">
    <property type="entry name" value="T2SS_GspF_dom"/>
</dbReference>
<sequence>MTLGIPTSAVWALPLGAALGAGLWCIVAAVPRWRAPALQIRVARYIRDIGDALGTTPWESAGGWPGDAPPTLRGLLRALSDRGGAALGDPAVLARRLGQAGRERSVSEFRARRLAWGLAGLLVGAAAWVALALMGRGFPGLAVLPAVTAMIAVVLCDAELQRAARRRGQRMREELPTVLELLSLSLSAGEGLRDALRRVAASGSGELSAELRRVVFDVDTGSSLTTALRALTERASLPPLTRATDQLVAALERGAPVAEVLHAQAHDAREDFRRALIERAGRAEIAMLFPLVFLILPLSVIYAVFPGVVLLRLGVG</sequence>
<dbReference type="PANTHER" id="PTHR35007">
    <property type="entry name" value="INTEGRAL MEMBRANE PROTEIN-RELATED"/>
    <property type="match status" value="1"/>
</dbReference>
<accession>A0AAU0MDT6</accession>
<evidence type="ECO:0000256" key="2">
    <source>
        <dbReference type="ARBA" id="ARBA00022475"/>
    </source>
</evidence>
<dbReference type="Pfam" id="PF00482">
    <property type="entry name" value="T2SSF"/>
    <property type="match status" value="1"/>
</dbReference>
<dbReference type="InterPro" id="IPR042094">
    <property type="entry name" value="T2SS_GspF_sf"/>
</dbReference>
<keyword evidence="2" id="KW-1003">Cell membrane</keyword>
<keyword evidence="3 6" id="KW-0812">Transmembrane</keyword>
<evidence type="ECO:0000256" key="1">
    <source>
        <dbReference type="ARBA" id="ARBA00004651"/>
    </source>
</evidence>
<feature type="transmembrane region" description="Helical" evidence="6">
    <location>
        <begin position="114"/>
        <end position="134"/>
    </location>
</feature>
<evidence type="ECO:0000256" key="4">
    <source>
        <dbReference type="ARBA" id="ARBA00022989"/>
    </source>
</evidence>
<organism evidence="8 9">
    <name type="scientific">Microbacterium limosum</name>
    <dbReference type="NCBI Taxonomy" id="3079935"/>
    <lineage>
        <taxon>Bacteria</taxon>
        <taxon>Bacillati</taxon>
        <taxon>Actinomycetota</taxon>
        <taxon>Actinomycetes</taxon>
        <taxon>Micrococcales</taxon>
        <taxon>Microbacteriaceae</taxon>
        <taxon>Microbacterium</taxon>
    </lineage>
</organism>
<feature type="transmembrane region" description="Helical" evidence="6">
    <location>
        <begin position="12"/>
        <end position="31"/>
    </location>
</feature>
<dbReference type="EMBL" id="CP137080">
    <property type="protein sequence ID" value="WOQ68586.1"/>
    <property type="molecule type" value="Genomic_DNA"/>
</dbReference>
<feature type="transmembrane region" description="Helical" evidence="6">
    <location>
        <begin position="283"/>
        <end position="305"/>
    </location>
</feature>
<keyword evidence="4 6" id="KW-1133">Transmembrane helix</keyword>
<reference evidence="8 9" key="1">
    <citation type="submission" date="2023-10" db="EMBL/GenBank/DDBJ databases">
        <title>Y20.</title>
        <authorList>
            <person name="Zhang G."/>
            <person name="Ding Y."/>
        </authorList>
    </citation>
    <scope>NUCLEOTIDE SEQUENCE [LARGE SCALE GENOMIC DNA]</scope>
    <source>
        <strain evidence="8 9">Y20</strain>
    </source>
</reference>
<feature type="domain" description="Type II secretion system protein GspF" evidence="7">
    <location>
        <begin position="179"/>
        <end position="303"/>
    </location>
</feature>
<protein>
    <submittedName>
        <fullName evidence="8">Type II secretion system F family protein</fullName>
    </submittedName>
</protein>
<evidence type="ECO:0000313" key="9">
    <source>
        <dbReference type="Proteomes" id="UP001329313"/>
    </source>
</evidence>
<dbReference type="GO" id="GO:0005886">
    <property type="term" value="C:plasma membrane"/>
    <property type="evidence" value="ECO:0007669"/>
    <property type="project" value="UniProtKB-SubCell"/>
</dbReference>
<dbReference type="Gene3D" id="1.20.81.30">
    <property type="entry name" value="Type II secretion system (T2SS), domain F"/>
    <property type="match status" value="1"/>
</dbReference>
<evidence type="ECO:0000256" key="6">
    <source>
        <dbReference type="SAM" id="Phobius"/>
    </source>
</evidence>
<evidence type="ECO:0000313" key="8">
    <source>
        <dbReference type="EMBL" id="WOQ68586.1"/>
    </source>
</evidence>